<evidence type="ECO:0000313" key="3">
    <source>
        <dbReference type="Proteomes" id="UP001458880"/>
    </source>
</evidence>
<evidence type="ECO:0000256" key="1">
    <source>
        <dbReference type="SAM" id="MobiDB-lite"/>
    </source>
</evidence>
<comment type="caution">
    <text evidence="2">The sequence shown here is derived from an EMBL/GenBank/DDBJ whole genome shotgun (WGS) entry which is preliminary data.</text>
</comment>
<dbReference type="Proteomes" id="UP001458880">
    <property type="component" value="Unassembled WGS sequence"/>
</dbReference>
<dbReference type="AlphaFoldDB" id="A0AAW1KLR5"/>
<reference evidence="2 3" key="1">
    <citation type="journal article" date="2024" name="BMC Genomics">
        <title>De novo assembly and annotation of Popillia japonica's genome with initial clues to its potential as an invasive pest.</title>
        <authorList>
            <person name="Cucini C."/>
            <person name="Boschi S."/>
            <person name="Funari R."/>
            <person name="Cardaioli E."/>
            <person name="Iannotti N."/>
            <person name="Marturano G."/>
            <person name="Paoli F."/>
            <person name="Bruttini M."/>
            <person name="Carapelli A."/>
            <person name="Frati F."/>
            <person name="Nardi F."/>
        </authorList>
    </citation>
    <scope>NUCLEOTIDE SEQUENCE [LARGE SCALE GENOMIC DNA]</scope>
    <source>
        <strain evidence="2">DMR45628</strain>
    </source>
</reference>
<accession>A0AAW1KLR5</accession>
<feature type="region of interest" description="Disordered" evidence="1">
    <location>
        <begin position="9"/>
        <end position="30"/>
    </location>
</feature>
<evidence type="ECO:0000313" key="2">
    <source>
        <dbReference type="EMBL" id="KAK9721456.1"/>
    </source>
</evidence>
<dbReference type="EMBL" id="JASPKY010000199">
    <property type="protein sequence ID" value="KAK9721456.1"/>
    <property type="molecule type" value="Genomic_DNA"/>
</dbReference>
<name>A0AAW1KLR5_POPJA</name>
<organism evidence="2 3">
    <name type="scientific">Popillia japonica</name>
    <name type="common">Japanese beetle</name>
    <dbReference type="NCBI Taxonomy" id="7064"/>
    <lineage>
        <taxon>Eukaryota</taxon>
        <taxon>Metazoa</taxon>
        <taxon>Ecdysozoa</taxon>
        <taxon>Arthropoda</taxon>
        <taxon>Hexapoda</taxon>
        <taxon>Insecta</taxon>
        <taxon>Pterygota</taxon>
        <taxon>Neoptera</taxon>
        <taxon>Endopterygota</taxon>
        <taxon>Coleoptera</taxon>
        <taxon>Polyphaga</taxon>
        <taxon>Scarabaeiformia</taxon>
        <taxon>Scarabaeidae</taxon>
        <taxon>Rutelinae</taxon>
        <taxon>Popillia</taxon>
    </lineage>
</organism>
<protein>
    <submittedName>
        <fullName evidence="2">Uncharacterized protein</fullName>
    </submittedName>
</protein>
<sequence length="77" mass="8759">MWSALARIFTKNEADSGGGDWETEESMDRGEMRRADLEMQDSYDTSQLRVVLAEVSKCVGRKEGLVPYKKGRLFRAV</sequence>
<keyword evidence="3" id="KW-1185">Reference proteome</keyword>
<proteinExistence type="predicted"/>
<gene>
    <name evidence="2" type="ORF">QE152_g21545</name>
</gene>